<sequence>MKKALFIILLSVILGGCKKQNQTNNTLKEGIITYEVSYFTSEKDNPIIALLPNKVELRFKNNNICLISEGYLGFFSTKFISNYKENHSNILLKVLNNKFNYEFPKDEIAFIYNRKAPSHIEYSDSTKMIAGYKCKMATLFHQDKTINPIKIFYTLEIGLDKPNRNTPLNMLSGVLMQFETSMNNVKTKFTAIQVNHVNVAEEDFQIPTNYVKADMETLKKYIVDFN</sequence>
<accession>A0A434AXH5</accession>
<protein>
    <recommendedName>
        <fullName evidence="3">DUF4412 domain-containing protein</fullName>
    </recommendedName>
</protein>
<gene>
    <name evidence="1" type="ORF">DLK05_05275</name>
</gene>
<keyword evidence="2" id="KW-1185">Reference proteome</keyword>
<dbReference type="RefSeq" id="WP_127342952.1">
    <property type="nucleotide sequence ID" value="NZ_RJJX01000004.1"/>
</dbReference>
<dbReference type="EMBL" id="RJJX01000004">
    <property type="protein sequence ID" value="RUT79229.1"/>
    <property type="molecule type" value="Genomic_DNA"/>
</dbReference>
<dbReference type="AlphaFoldDB" id="A0A434AXH5"/>
<name>A0A434AXH5_9BACT</name>
<dbReference type="OrthoDB" id="1467107at2"/>
<organism evidence="1 2">
    <name type="scientific">Ancylomarina longa</name>
    <dbReference type="NCBI Taxonomy" id="2487017"/>
    <lineage>
        <taxon>Bacteria</taxon>
        <taxon>Pseudomonadati</taxon>
        <taxon>Bacteroidota</taxon>
        <taxon>Bacteroidia</taxon>
        <taxon>Marinilabiliales</taxon>
        <taxon>Marinifilaceae</taxon>
        <taxon>Ancylomarina</taxon>
    </lineage>
</organism>
<evidence type="ECO:0008006" key="3">
    <source>
        <dbReference type="Google" id="ProtNLM"/>
    </source>
</evidence>
<evidence type="ECO:0000313" key="1">
    <source>
        <dbReference type="EMBL" id="RUT79229.1"/>
    </source>
</evidence>
<reference evidence="1 2" key="1">
    <citation type="submission" date="2018-11" db="EMBL/GenBank/DDBJ databases">
        <title>Parancylomarina longa gen. nov., sp. nov., isolated from sediments of southern Okinawa.</title>
        <authorList>
            <person name="Fu T."/>
        </authorList>
    </citation>
    <scope>NUCLEOTIDE SEQUENCE [LARGE SCALE GENOMIC DNA]</scope>
    <source>
        <strain evidence="1 2">T3-2 S1-C</strain>
    </source>
</reference>
<comment type="caution">
    <text evidence="1">The sequence shown here is derived from an EMBL/GenBank/DDBJ whole genome shotgun (WGS) entry which is preliminary data.</text>
</comment>
<proteinExistence type="predicted"/>
<dbReference type="PROSITE" id="PS51257">
    <property type="entry name" value="PROKAR_LIPOPROTEIN"/>
    <property type="match status" value="1"/>
</dbReference>
<evidence type="ECO:0000313" key="2">
    <source>
        <dbReference type="Proteomes" id="UP000282985"/>
    </source>
</evidence>
<dbReference type="Proteomes" id="UP000282985">
    <property type="component" value="Unassembled WGS sequence"/>
</dbReference>